<dbReference type="OrthoDB" id="1798989at2"/>
<proteinExistence type="predicted"/>
<dbReference type="InterPro" id="IPR052967">
    <property type="entry name" value="Stress_Response_Assoc"/>
</dbReference>
<evidence type="ECO:0000259" key="1">
    <source>
        <dbReference type="Pfam" id="PF09557"/>
    </source>
</evidence>
<protein>
    <submittedName>
        <fullName evidence="2">Conserved domain-containing protein</fullName>
    </submittedName>
</protein>
<keyword evidence="3" id="KW-1185">Reference proteome</keyword>
<dbReference type="EMBL" id="FQXJ01000033">
    <property type="protein sequence ID" value="SHJ01555.1"/>
    <property type="molecule type" value="Genomic_DNA"/>
</dbReference>
<gene>
    <name evidence="2" type="ORF">SAMN02746098_05008</name>
</gene>
<dbReference type="PANTHER" id="PTHR38463:SF1">
    <property type="entry name" value="STRESS RESPONSE PROTEIN YSNF"/>
    <property type="match status" value="1"/>
</dbReference>
<evidence type="ECO:0000313" key="3">
    <source>
        <dbReference type="Proteomes" id="UP000183954"/>
    </source>
</evidence>
<dbReference type="NCBIfam" id="TIGR02271">
    <property type="entry name" value="YsnF/AvaK domain"/>
    <property type="match status" value="1"/>
</dbReference>
<organism evidence="2 3">
    <name type="scientific">Desulfosporosinus lacus DSM 15449</name>
    <dbReference type="NCBI Taxonomy" id="1121420"/>
    <lineage>
        <taxon>Bacteria</taxon>
        <taxon>Bacillati</taxon>
        <taxon>Bacillota</taxon>
        <taxon>Clostridia</taxon>
        <taxon>Eubacteriales</taxon>
        <taxon>Desulfitobacteriaceae</taxon>
        <taxon>Desulfosporosinus</taxon>
    </lineage>
</organism>
<accession>A0A1M6FV27</accession>
<reference evidence="3" key="1">
    <citation type="submission" date="2016-11" db="EMBL/GenBank/DDBJ databases">
        <authorList>
            <person name="Varghese N."/>
            <person name="Submissions S."/>
        </authorList>
    </citation>
    <scope>NUCLEOTIDE SEQUENCE [LARGE SCALE GENOMIC DNA]</scope>
    <source>
        <strain evidence="3">DSM 15449</strain>
    </source>
</reference>
<dbReference type="Proteomes" id="UP000183954">
    <property type="component" value="Unassembled WGS sequence"/>
</dbReference>
<dbReference type="Pfam" id="PF09557">
    <property type="entry name" value="DUF2382"/>
    <property type="match status" value="1"/>
</dbReference>
<dbReference type="RefSeq" id="WP_073033134.1">
    <property type="nucleotide sequence ID" value="NZ_FQXJ01000033.1"/>
</dbReference>
<dbReference type="PANTHER" id="PTHR38463">
    <property type="entry name" value="STRESS RESPONSE PROTEIN YSNF"/>
    <property type="match status" value="1"/>
</dbReference>
<feature type="domain" description="DUF2382" evidence="1">
    <location>
        <begin position="16"/>
        <end position="121"/>
    </location>
</feature>
<dbReference type="AlphaFoldDB" id="A0A1M6FV27"/>
<sequence>MDIPIDRESSTIDVTLQLKEEQLVLAKKWIQTGEVKIYRESFTEEKNFTLTVEYEELVIEKKLPFSATPEQNEPPDVIRIRLSEEQVEFTKRMVSLEDVSIYKQQIEEIQHIEETLRREESAIKILGSPILRDDQN</sequence>
<dbReference type="InterPro" id="IPR019060">
    <property type="entry name" value="DUF2382"/>
</dbReference>
<dbReference type="STRING" id="1121420.SAMN02746098_05008"/>
<name>A0A1M6FV27_9FIRM</name>
<evidence type="ECO:0000313" key="2">
    <source>
        <dbReference type="EMBL" id="SHJ01555.1"/>
    </source>
</evidence>